<proteinExistence type="predicted"/>
<dbReference type="InterPro" id="IPR036890">
    <property type="entry name" value="HATPase_C_sf"/>
</dbReference>
<dbReference type="SUPFAM" id="SSF55874">
    <property type="entry name" value="ATPase domain of HSP90 chaperone/DNA topoisomerase II/histidine kinase"/>
    <property type="match status" value="1"/>
</dbReference>
<dbReference type="RefSeq" id="WP_114623956.1">
    <property type="nucleotide sequence ID" value="NZ_QQNA01000091.1"/>
</dbReference>
<dbReference type="EMBL" id="QQNA01000091">
    <property type="protein sequence ID" value="RDG37722.1"/>
    <property type="molecule type" value="Genomic_DNA"/>
</dbReference>
<reference evidence="3 4" key="1">
    <citation type="submission" date="2018-07" db="EMBL/GenBank/DDBJ databases">
        <title>Streptomyces species from bats.</title>
        <authorList>
            <person name="Dunlap C."/>
        </authorList>
    </citation>
    <scope>NUCLEOTIDE SEQUENCE [LARGE SCALE GENOMIC DNA]</scope>
    <source>
        <strain evidence="3 4">AC230</strain>
    </source>
</reference>
<evidence type="ECO:0000256" key="1">
    <source>
        <dbReference type="ARBA" id="ARBA00022527"/>
    </source>
</evidence>
<dbReference type="Proteomes" id="UP000253741">
    <property type="component" value="Unassembled WGS sequence"/>
</dbReference>
<name>A0A370BAQ6_9ACTN</name>
<dbReference type="Pfam" id="PF13581">
    <property type="entry name" value="HATPase_c_2"/>
    <property type="match status" value="1"/>
</dbReference>
<dbReference type="PANTHER" id="PTHR35526:SF3">
    <property type="entry name" value="ANTI-SIGMA-F FACTOR RSBW"/>
    <property type="match status" value="1"/>
</dbReference>
<dbReference type="GO" id="GO:0005524">
    <property type="term" value="F:ATP binding"/>
    <property type="evidence" value="ECO:0007669"/>
    <property type="project" value="UniProtKB-KW"/>
</dbReference>
<keyword evidence="3" id="KW-0067">ATP-binding</keyword>
<dbReference type="OrthoDB" id="5184679at2"/>
<comment type="caution">
    <text evidence="3">The sequence shown here is derived from an EMBL/GenBank/DDBJ whole genome shotgun (WGS) entry which is preliminary data.</text>
</comment>
<dbReference type="InterPro" id="IPR050267">
    <property type="entry name" value="Anti-sigma-factor_SerPK"/>
</dbReference>
<organism evidence="3 4">
    <name type="scientific">Streptomyces corynorhini</name>
    <dbReference type="NCBI Taxonomy" id="2282652"/>
    <lineage>
        <taxon>Bacteria</taxon>
        <taxon>Bacillati</taxon>
        <taxon>Actinomycetota</taxon>
        <taxon>Actinomycetes</taxon>
        <taxon>Kitasatosporales</taxon>
        <taxon>Streptomycetaceae</taxon>
        <taxon>Streptomyces</taxon>
    </lineage>
</organism>
<evidence type="ECO:0000313" key="4">
    <source>
        <dbReference type="Proteomes" id="UP000253741"/>
    </source>
</evidence>
<evidence type="ECO:0000313" key="3">
    <source>
        <dbReference type="EMBL" id="RDG37722.1"/>
    </source>
</evidence>
<gene>
    <name evidence="3" type="ORF">DVH02_13015</name>
</gene>
<dbReference type="PANTHER" id="PTHR35526">
    <property type="entry name" value="ANTI-SIGMA-F FACTOR RSBW-RELATED"/>
    <property type="match status" value="1"/>
</dbReference>
<accession>A0A370BAQ6</accession>
<dbReference type="AlphaFoldDB" id="A0A370BAQ6"/>
<sequence length="137" mass="14315">MTTVDDGADQAASGASALLEARPAGTAEARALVRSFLRRHAPGVPEQTTVDVLLIVSELVTNAIRHAGGVTGLRVSAGVGVVEIAVRDASPSLPATARRREEWLPGGYGWPLVHRLAEVTVDVLGDGGKLIRALVRH</sequence>
<keyword evidence="3" id="KW-0547">Nucleotide-binding</keyword>
<dbReference type="CDD" id="cd16936">
    <property type="entry name" value="HATPase_RsbW-like"/>
    <property type="match status" value="1"/>
</dbReference>
<evidence type="ECO:0000259" key="2">
    <source>
        <dbReference type="Pfam" id="PF13581"/>
    </source>
</evidence>
<dbReference type="InterPro" id="IPR003594">
    <property type="entry name" value="HATPase_dom"/>
</dbReference>
<keyword evidence="1" id="KW-0808">Transferase</keyword>
<feature type="domain" description="Histidine kinase/HSP90-like ATPase" evidence="2">
    <location>
        <begin position="20"/>
        <end position="132"/>
    </location>
</feature>
<keyword evidence="4" id="KW-1185">Reference proteome</keyword>
<keyword evidence="1" id="KW-0723">Serine/threonine-protein kinase</keyword>
<dbReference type="Gene3D" id="3.30.565.10">
    <property type="entry name" value="Histidine kinase-like ATPase, C-terminal domain"/>
    <property type="match status" value="1"/>
</dbReference>
<protein>
    <submittedName>
        <fullName evidence="3">ATP-binding protein</fullName>
    </submittedName>
</protein>
<dbReference type="GO" id="GO:0004674">
    <property type="term" value="F:protein serine/threonine kinase activity"/>
    <property type="evidence" value="ECO:0007669"/>
    <property type="project" value="UniProtKB-KW"/>
</dbReference>
<keyword evidence="1" id="KW-0418">Kinase</keyword>